<accession>A0A8H7QR64</accession>
<gene>
    <name evidence="1" type="ORF">INT47_011000</name>
</gene>
<evidence type="ECO:0008006" key="3">
    <source>
        <dbReference type="Google" id="ProtNLM"/>
    </source>
</evidence>
<organism evidence="1 2">
    <name type="scientific">Mucor saturninus</name>
    <dbReference type="NCBI Taxonomy" id="64648"/>
    <lineage>
        <taxon>Eukaryota</taxon>
        <taxon>Fungi</taxon>
        <taxon>Fungi incertae sedis</taxon>
        <taxon>Mucoromycota</taxon>
        <taxon>Mucoromycotina</taxon>
        <taxon>Mucoromycetes</taxon>
        <taxon>Mucorales</taxon>
        <taxon>Mucorineae</taxon>
        <taxon>Mucoraceae</taxon>
        <taxon>Mucor</taxon>
    </lineage>
</organism>
<comment type="caution">
    <text evidence="1">The sequence shown here is derived from an EMBL/GenBank/DDBJ whole genome shotgun (WGS) entry which is preliminary data.</text>
</comment>
<reference evidence="1" key="1">
    <citation type="submission" date="2020-12" db="EMBL/GenBank/DDBJ databases">
        <title>Metabolic potential, ecology and presence of endohyphal bacteria is reflected in genomic diversity of Mucoromycotina.</title>
        <authorList>
            <person name="Muszewska A."/>
            <person name="Okrasinska A."/>
            <person name="Steczkiewicz K."/>
            <person name="Drgas O."/>
            <person name="Orlowska M."/>
            <person name="Perlinska-Lenart U."/>
            <person name="Aleksandrzak-Piekarczyk T."/>
            <person name="Szatraj K."/>
            <person name="Zielenkiewicz U."/>
            <person name="Pilsyk S."/>
            <person name="Malc E."/>
            <person name="Mieczkowski P."/>
            <person name="Kruszewska J.S."/>
            <person name="Biernat P."/>
            <person name="Pawlowska J."/>
        </authorList>
    </citation>
    <scope>NUCLEOTIDE SEQUENCE</scope>
    <source>
        <strain evidence="1">WA0000017839</strain>
    </source>
</reference>
<dbReference type="EMBL" id="JAEPRD010000131">
    <property type="protein sequence ID" value="KAG2197294.1"/>
    <property type="molecule type" value="Genomic_DNA"/>
</dbReference>
<dbReference type="Proteomes" id="UP000603453">
    <property type="component" value="Unassembled WGS sequence"/>
</dbReference>
<name>A0A8H7QR64_9FUNG</name>
<evidence type="ECO:0000313" key="1">
    <source>
        <dbReference type="EMBL" id="KAG2197294.1"/>
    </source>
</evidence>
<dbReference type="OrthoDB" id="2441661at2759"/>
<protein>
    <recommendedName>
        <fullName evidence="3">FAR1 domain-containing protein</fullName>
    </recommendedName>
</protein>
<dbReference type="AlphaFoldDB" id="A0A8H7QR64"/>
<sequence>MAEEIIKVSELLIQEILSESTNDVEINDGFDQTLGNVTVEQELPDKNISLDEFDWDSVSNAEDVVEDDVKSCQNDFPVTSFEETVGSSEAVASMKKAFENEFLWNKRFADKNSAKVEIQDFCKSKNIPFETLRSDKVYLKLVCKHFGRYRNTRGEKNDEKVGKGVLKRPNRKTGKIGCTAFIHIKMDTKDVERHWFVYKRCFDHCHPVSDNRRLYHVNRKLEADDQEFAIKMMQSGRTPSVVLEMLKARDVYNVTVTDLTNIQQRFLSSQKESEDILKRIDDLYHELVSKPSIESALPPATVVSEKERPKTTERETLGIEYVEDAIKQENRRRKADIVDSSPKAK</sequence>
<proteinExistence type="predicted"/>
<keyword evidence="2" id="KW-1185">Reference proteome</keyword>
<evidence type="ECO:0000313" key="2">
    <source>
        <dbReference type="Proteomes" id="UP000603453"/>
    </source>
</evidence>